<dbReference type="Gene3D" id="3.30.2310.20">
    <property type="entry name" value="RelE-like"/>
    <property type="match status" value="1"/>
</dbReference>
<organism evidence="1 2">
    <name type="scientific">Candidatus Liptonbacteria bacterium RIFCSPLOWO2_01_FULL_56_20</name>
    <dbReference type="NCBI Taxonomy" id="1798652"/>
    <lineage>
        <taxon>Bacteria</taxon>
        <taxon>Candidatus Liptoniibacteriota</taxon>
    </lineage>
</organism>
<dbReference type="InterPro" id="IPR035093">
    <property type="entry name" value="RelE/ParE_toxin_dom_sf"/>
</dbReference>
<reference evidence="1 2" key="1">
    <citation type="journal article" date="2016" name="Nat. Commun.">
        <title>Thousands of microbial genomes shed light on interconnected biogeochemical processes in an aquifer system.</title>
        <authorList>
            <person name="Anantharaman K."/>
            <person name="Brown C.T."/>
            <person name="Hug L.A."/>
            <person name="Sharon I."/>
            <person name="Castelle C.J."/>
            <person name="Probst A.J."/>
            <person name="Thomas B.C."/>
            <person name="Singh A."/>
            <person name="Wilkins M.J."/>
            <person name="Karaoz U."/>
            <person name="Brodie E.L."/>
            <person name="Williams K.H."/>
            <person name="Hubbard S.S."/>
            <person name="Banfield J.F."/>
        </authorList>
    </citation>
    <scope>NUCLEOTIDE SEQUENCE [LARGE SCALE GENOMIC DNA]</scope>
</reference>
<dbReference type="EMBL" id="MHLC01000018">
    <property type="protein sequence ID" value="OGZ01221.1"/>
    <property type="molecule type" value="Genomic_DNA"/>
</dbReference>
<dbReference type="SUPFAM" id="SSF143011">
    <property type="entry name" value="RelE-like"/>
    <property type="match status" value="1"/>
</dbReference>
<dbReference type="AlphaFoldDB" id="A0A1G2CKP2"/>
<comment type="caution">
    <text evidence="1">The sequence shown here is derived from an EMBL/GenBank/DDBJ whole genome shotgun (WGS) entry which is preliminary data.</text>
</comment>
<accession>A0A1G2CKP2</accession>
<proteinExistence type="predicted"/>
<evidence type="ECO:0000313" key="1">
    <source>
        <dbReference type="EMBL" id="OGZ01221.1"/>
    </source>
</evidence>
<evidence type="ECO:0008006" key="3">
    <source>
        <dbReference type="Google" id="ProtNLM"/>
    </source>
</evidence>
<dbReference type="STRING" id="1798652.A3A43_01040"/>
<name>A0A1G2CKP2_9BACT</name>
<evidence type="ECO:0000313" key="2">
    <source>
        <dbReference type="Proteomes" id="UP000178495"/>
    </source>
</evidence>
<protein>
    <recommendedName>
        <fullName evidence="3">Addiction module toxin RelE</fullName>
    </recommendedName>
</protein>
<sequence length="79" mass="9396">MPSLEKLLAKFSKEERETIKPLIELIVSLNWNSLDIKKLKGHQILFRVRKGNIRIIFSKEKKDIFILAIDRRNESTYKL</sequence>
<gene>
    <name evidence="1" type="ORF">A3A43_01040</name>
</gene>
<dbReference type="Proteomes" id="UP000178495">
    <property type="component" value="Unassembled WGS sequence"/>
</dbReference>